<feature type="domain" description="Lumazine-binding" evidence="11">
    <location>
        <begin position="1"/>
        <end position="97"/>
    </location>
</feature>
<dbReference type="PIRSF" id="PIRSF000498">
    <property type="entry name" value="Riboflavin_syn_A"/>
    <property type="match status" value="1"/>
</dbReference>
<evidence type="ECO:0000256" key="6">
    <source>
        <dbReference type="ARBA" id="ARBA00022619"/>
    </source>
</evidence>
<keyword evidence="7 12" id="KW-0808">Transferase</keyword>
<dbReference type="UniPathway" id="UPA00275">
    <property type="reaction ID" value="UER00405"/>
</dbReference>
<evidence type="ECO:0000256" key="10">
    <source>
        <dbReference type="PROSITE-ProRule" id="PRU00524"/>
    </source>
</evidence>
<feature type="domain" description="Lumazine-binding" evidence="11">
    <location>
        <begin position="98"/>
        <end position="195"/>
    </location>
</feature>
<organism evidence="12 13">
    <name type="scientific">Candidatus Mikella endobia</name>
    <dbReference type="NCBI Taxonomy" id="1778264"/>
    <lineage>
        <taxon>Bacteria</taxon>
        <taxon>Pseudomonadati</taxon>
        <taxon>Pseudomonadota</taxon>
        <taxon>Gammaproteobacteria</taxon>
        <taxon>Enterobacterales</taxon>
        <taxon>Enterobacteriaceae</taxon>
        <taxon>Candidatus Mikella</taxon>
    </lineage>
</organism>
<evidence type="ECO:0000256" key="4">
    <source>
        <dbReference type="ARBA" id="ARBA00012827"/>
    </source>
</evidence>
<evidence type="ECO:0000256" key="9">
    <source>
        <dbReference type="NCBIfam" id="TIGR00187"/>
    </source>
</evidence>
<dbReference type="InterPro" id="IPR023366">
    <property type="entry name" value="ATP_synth_asu-like_sf"/>
</dbReference>
<feature type="repeat" description="Lumazine-binding" evidence="10">
    <location>
        <begin position="98"/>
        <end position="195"/>
    </location>
</feature>
<evidence type="ECO:0000256" key="1">
    <source>
        <dbReference type="ARBA" id="ARBA00000968"/>
    </source>
</evidence>
<dbReference type="GO" id="GO:0004746">
    <property type="term" value="F:riboflavin synthase activity"/>
    <property type="evidence" value="ECO:0007669"/>
    <property type="project" value="UniProtKB-UniRule"/>
</dbReference>
<dbReference type="GO" id="GO:0009231">
    <property type="term" value="P:riboflavin biosynthetic process"/>
    <property type="evidence" value="ECO:0007669"/>
    <property type="project" value="UniProtKB-UniPathway"/>
</dbReference>
<feature type="repeat" description="Lumazine-binding" evidence="10">
    <location>
        <begin position="1"/>
        <end position="97"/>
    </location>
</feature>
<comment type="function">
    <text evidence="2">Catalyzes the dismutation of two molecules of 6,7-dimethyl-8-ribityllumazine, resulting in the formation of riboflavin and 5-amino-6-(D-ribitylamino)uracil.</text>
</comment>
<name>A0A143WPJ8_9ENTR</name>
<dbReference type="PANTHER" id="PTHR21098:SF0">
    <property type="entry name" value="RIBOFLAVIN SYNTHASE"/>
    <property type="match status" value="1"/>
</dbReference>
<dbReference type="InterPro" id="IPR026017">
    <property type="entry name" value="Lumazine-bd_dom"/>
</dbReference>
<dbReference type="AlphaFoldDB" id="A0A143WPJ8"/>
<dbReference type="PROSITE" id="PS51177">
    <property type="entry name" value="LUMAZINE_BIND"/>
    <property type="match status" value="2"/>
</dbReference>
<comment type="pathway">
    <text evidence="3">Cofactor biosynthesis; riboflavin biosynthesis; riboflavin from 2-hydroxy-3-oxobutyl phosphate and 5-amino-6-(D-ribitylamino)uracil: step 2/2.</text>
</comment>
<dbReference type="EC" id="2.5.1.9" evidence="4 9"/>
<evidence type="ECO:0000256" key="7">
    <source>
        <dbReference type="ARBA" id="ARBA00022679"/>
    </source>
</evidence>
<evidence type="ECO:0000256" key="2">
    <source>
        <dbReference type="ARBA" id="ARBA00002803"/>
    </source>
</evidence>
<dbReference type="KEGG" id="cmik:PMARG_ME00036"/>
<dbReference type="Gene3D" id="2.40.30.20">
    <property type="match status" value="2"/>
</dbReference>
<evidence type="ECO:0000313" key="13">
    <source>
        <dbReference type="Proteomes" id="UP000095697"/>
    </source>
</evidence>
<dbReference type="GO" id="GO:0005829">
    <property type="term" value="C:cytosol"/>
    <property type="evidence" value="ECO:0007669"/>
    <property type="project" value="TreeGrafter"/>
</dbReference>
<protein>
    <recommendedName>
        <fullName evidence="5 9">Riboflavin synthase</fullName>
        <ecNumber evidence="4 9">2.5.1.9</ecNumber>
    </recommendedName>
</protein>
<dbReference type="SUPFAM" id="SSF63380">
    <property type="entry name" value="Riboflavin synthase domain-like"/>
    <property type="match status" value="2"/>
</dbReference>
<dbReference type="RefSeq" id="WP_067568970.1">
    <property type="nucleotide sequence ID" value="NZ_LN999831.1"/>
</dbReference>
<dbReference type="PATRIC" id="fig|1778264.3.peg.33"/>
<dbReference type="CDD" id="cd00402">
    <property type="entry name" value="Riboflavin_synthase_like"/>
    <property type="match status" value="1"/>
</dbReference>
<dbReference type="InterPro" id="IPR017938">
    <property type="entry name" value="Riboflavin_synthase-like_b-brl"/>
</dbReference>
<dbReference type="FunFam" id="2.40.30.20:FF:000005">
    <property type="entry name" value="Riboflavin synthase, alpha subunit"/>
    <property type="match status" value="1"/>
</dbReference>
<evidence type="ECO:0000256" key="5">
    <source>
        <dbReference type="ARBA" id="ARBA00013950"/>
    </source>
</evidence>
<dbReference type="STRING" id="1778264.PMARG_ME00036"/>
<dbReference type="Proteomes" id="UP000095697">
    <property type="component" value="Chromosome I"/>
</dbReference>
<dbReference type="NCBIfam" id="NF006767">
    <property type="entry name" value="PRK09289.1"/>
    <property type="match status" value="1"/>
</dbReference>
<dbReference type="EMBL" id="LN999831">
    <property type="protein sequence ID" value="CUX95654.1"/>
    <property type="molecule type" value="Genomic_DNA"/>
</dbReference>
<proteinExistence type="predicted"/>
<gene>
    <name evidence="12" type="primary">ribC</name>
    <name evidence="12" type="ORF">PMARG_ME00036</name>
</gene>
<sequence>MFTGIIQSTAPIIAIEEKKFFRTHYILLPVELLPNLNIGASVAHNGCCLTVTGINGTLISFDLMKETLRLTNLCQLKVGDEINIERAARLHSEISGHLISGHIICIAELMKIIISENNRQLWFSLHNYTLIKYVLHKGYIALDGISLTVGKVVNNCFCVHLIPETLLRTTLGKKLLGYNVNIEIDSQTQLIVNTVERVFLAKSNHNFCY</sequence>
<accession>A0A143WPJ8</accession>
<keyword evidence="8" id="KW-0677">Repeat</keyword>
<dbReference type="InterPro" id="IPR001783">
    <property type="entry name" value="Lumazine-bd"/>
</dbReference>
<evidence type="ECO:0000256" key="8">
    <source>
        <dbReference type="ARBA" id="ARBA00022737"/>
    </source>
</evidence>
<dbReference type="NCBIfam" id="TIGR00187">
    <property type="entry name" value="ribE"/>
    <property type="match status" value="1"/>
</dbReference>
<evidence type="ECO:0000259" key="11">
    <source>
        <dbReference type="PROSITE" id="PS51177"/>
    </source>
</evidence>
<keyword evidence="13" id="KW-1185">Reference proteome</keyword>
<dbReference type="Pfam" id="PF00677">
    <property type="entry name" value="Lum_binding"/>
    <property type="match status" value="2"/>
</dbReference>
<keyword evidence="6" id="KW-0686">Riboflavin biosynthesis</keyword>
<dbReference type="OrthoDB" id="9788537at2"/>
<dbReference type="NCBIfam" id="NF009566">
    <property type="entry name" value="PRK13020.1"/>
    <property type="match status" value="1"/>
</dbReference>
<dbReference type="PANTHER" id="PTHR21098">
    <property type="entry name" value="RIBOFLAVIN SYNTHASE ALPHA CHAIN"/>
    <property type="match status" value="1"/>
</dbReference>
<dbReference type="FunFam" id="2.40.30.20:FF:000003">
    <property type="entry name" value="Riboflavin synthase, alpha subunit"/>
    <property type="match status" value="1"/>
</dbReference>
<evidence type="ECO:0000313" key="12">
    <source>
        <dbReference type="EMBL" id="CUX95654.1"/>
    </source>
</evidence>
<reference evidence="13" key="1">
    <citation type="submission" date="2016-01" db="EMBL/GenBank/DDBJ databases">
        <authorList>
            <person name="Husnik F."/>
        </authorList>
    </citation>
    <scope>NUCLEOTIDE SEQUENCE [LARGE SCALE GENOMIC DNA]</scope>
</reference>
<evidence type="ECO:0000256" key="3">
    <source>
        <dbReference type="ARBA" id="ARBA00004887"/>
    </source>
</evidence>
<comment type="catalytic activity">
    <reaction evidence="1">
        <text>2 6,7-dimethyl-8-(1-D-ribityl)lumazine + H(+) = 5-amino-6-(D-ribitylamino)uracil + riboflavin</text>
        <dbReference type="Rhea" id="RHEA:20772"/>
        <dbReference type="ChEBI" id="CHEBI:15378"/>
        <dbReference type="ChEBI" id="CHEBI:15934"/>
        <dbReference type="ChEBI" id="CHEBI:57986"/>
        <dbReference type="ChEBI" id="CHEBI:58201"/>
        <dbReference type="EC" id="2.5.1.9"/>
    </reaction>
</comment>